<proteinExistence type="inferred from homology"/>
<organism evidence="3 4">
    <name type="scientific">Marchantia polymorpha subsp. ruderalis</name>
    <dbReference type="NCBI Taxonomy" id="1480154"/>
    <lineage>
        <taxon>Eukaryota</taxon>
        <taxon>Viridiplantae</taxon>
        <taxon>Streptophyta</taxon>
        <taxon>Embryophyta</taxon>
        <taxon>Marchantiophyta</taxon>
        <taxon>Marchantiopsida</taxon>
        <taxon>Marchantiidae</taxon>
        <taxon>Marchantiales</taxon>
        <taxon>Marchantiaceae</taxon>
        <taxon>Marchantia</taxon>
    </lineage>
</organism>
<feature type="region of interest" description="Disordered" evidence="2">
    <location>
        <begin position="223"/>
        <end position="292"/>
    </location>
</feature>
<dbReference type="PANTHER" id="PTHR12375">
    <property type="entry name" value="RNA-BINDING PROTEIN LUC7-RELATED"/>
    <property type="match status" value="1"/>
</dbReference>
<reference evidence="3" key="1">
    <citation type="submission" date="2016-03" db="EMBL/GenBank/DDBJ databases">
        <title>Mechanisms controlling the formation of the plant cell surface in tip-growing cells are functionally conserved among land plants.</title>
        <authorList>
            <person name="Honkanen S."/>
            <person name="Jones V.A."/>
            <person name="Morieri G."/>
            <person name="Champion C."/>
            <person name="Hetherington A.J."/>
            <person name="Kelly S."/>
            <person name="Saint-Marcoux D."/>
            <person name="Proust H."/>
            <person name="Prescott H."/>
            <person name="Dolan L."/>
        </authorList>
    </citation>
    <scope>NUCLEOTIDE SEQUENCE [LARGE SCALE GENOMIC DNA]</scope>
    <source>
        <tissue evidence="3">Whole gametophyte</tissue>
    </source>
</reference>
<dbReference type="GO" id="GO:0005685">
    <property type="term" value="C:U1 snRNP"/>
    <property type="evidence" value="ECO:0007669"/>
    <property type="project" value="InterPro"/>
</dbReference>
<dbReference type="AlphaFoldDB" id="A0A176WDE9"/>
<dbReference type="Proteomes" id="UP000077202">
    <property type="component" value="Unassembled WGS sequence"/>
</dbReference>
<evidence type="ECO:0000256" key="1">
    <source>
        <dbReference type="ARBA" id="ARBA00005655"/>
    </source>
</evidence>
<evidence type="ECO:0000256" key="2">
    <source>
        <dbReference type="SAM" id="MobiDB-lite"/>
    </source>
</evidence>
<evidence type="ECO:0008006" key="5">
    <source>
        <dbReference type="Google" id="ProtNLM"/>
    </source>
</evidence>
<protein>
    <recommendedName>
        <fullName evidence="5">U1-type domain-containing protein</fullName>
    </recommendedName>
</protein>
<evidence type="ECO:0000313" key="3">
    <source>
        <dbReference type="EMBL" id="OAE31147.1"/>
    </source>
</evidence>
<sequence length="407" mass="46582">MDPKALLDELMGKDRDLPLDQQKKKKLRFDDPEVCHFHLVSFCPHDLFPNTKSDLGACEKIHDDALRAEFIKSNRVSQYEAEFLGYLERLIADLERKIKRCHERLDKEMPLTEHARANSDRISAIAMEVQVLLKQAEREGEDGLVDQAQATMNKVDLLNKEKDQLVRAVMPEFGNILEKEKRMQVCEVCGAMQASTDTEKRLASHLEGKQHLGYFRIRQTADQLRKKKEEEREARRKEREVEKVDGVDQKPKLEEVPPSEDLKDKEKILNGVRPYDKERENDMRREHENRRERRYAVAGRELTVLMTGVETVRPIENAGEMRTIIENGEIRKDTEIGTGTGNEIDIGTEIGTEIGERGRETATGGGNETETATEGDDVAVVVEKETIDGDNQMYLTNLLTLLTLIVM</sequence>
<dbReference type="Pfam" id="PF03194">
    <property type="entry name" value="LUC7"/>
    <property type="match status" value="1"/>
</dbReference>
<keyword evidence="4" id="KW-1185">Reference proteome</keyword>
<name>A0A176WDE9_MARPO</name>
<evidence type="ECO:0000313" key="4">
    <source>
        <dbReference type="Proteomes" id="UP000077202"/>
    </source>
</evidence>
<comment type="caution">
    <text evidence="3">The sequence shown here is derived from an EMBL/GenBank/DDBJ whole genome shotgun (WGS) entry which is preliminary data.</text>
</comment>
<dbReference type="GO" id="GO:0003729">
    <property type="term" value="F:mRNA binding"/>
    <property type="evidence" value="ECO:0007669"/>
    <property type="project" value="InterPro"/>
</dbReference>
<accession>A0A176WDE9</accession>
<dbReference type="GO" id="GO:0006376">
    <property type="term" value="P:mRNA splice site recognition"/>
    <property type="evidence" value="ECO:0007669"/>
    <property type="project" value="InterPro"/>
</dbReference>
<gene>
    <name evidence="3" type="ORF">AXG93_2508s1100</name>
</gene>
<comment type="similarity">
    <text evidence="1">Belongs to the Luc7 family.</text>
</comment>
<dbReference type="EMBL" id="LVLJ01001166">
    <property type="protein sequence ID" value="OAE31147.1"/>
    <property type="molecule type" value="Genomic_DNA"/>
</dbReference>
<feature type="region of interest" description="Disordered" evidence="2">
    <location>
        <begin position="357"/>
        <end position="376"/>
    </location>
</feature>
<dbReference type="InterPro" id="IPR004882">
    <property type="entry name" value="Luc7-rel"/>
</dbReference>